<evidence type="ECO:0000313" key="8">
    <source>
        <dbReference type="Proteomes" id="UP000001422"/>
    </source>
</evidence>
<dbReference type="InterPro" id="IPR013324">
    <property type="entry name" value="RNA_pol_sigma_r3/r4-like"/>
</dbReference>
<dbReference type="InterPro" id="IPR007624">
    <property type="entry name" value="RNA_pol_sigma70_r3"/>
</dbReference>
<dbReference type="HOGENOM" id="CLU_014793_3_4_3"/>
<dbReference type="GO" id="GO:0003677">
    <property type="term" value="F:DNA binding"/>
    <property type="evidence" value="ECO:0007669"/>
    <property type="project" value="UniProtKB-KW"/>
</dbReference>
<dbReference type="AlphaFoldDB" id="Q7UA00"/>
<dbReference type="NCBIfam" id="TIGR02937">
    <property type="entry name" value="sigma70-ECF"/>
    <property type="match status" value="1"/>
</dbReference>
<dbReference type="RefSeq" id="WP_011126980.1">
    <property type="nucleotide sequence ID" value="NC_005070.1"/>
</dbReference>
<dbReference type="STRING" id="84588.SYNW0102"/>
<dbReference type="InterPro" id="IPR000943">
    <property type="entry name" value="RNA_pol_sigma70"/>
</dbReference>
<dbReference type="GO" id="GO:0006352">
    <property type="term" value="P:DNA-templated transcription initiation"/>
    <property type="evidence" value="ECO:0007669"/>
    <property type="project" value="InterPro"/>
</dbReference>
<dbReference type="PANTHER" id="PTHR30603">
    <property type="entry name" value="RNA POLYMERASE SIGMA FACTOR RPO"/>
    <property type="match status" value="1"/>
</dbReference>
<evidence type="ECO:0000313" key="7">
    <source>
        <dbReference type="EMBL" id="CAE06617.1"/>
    </source>
</evidence>
<dbReference type="InterPro" id="IPR007630">
    <property type="entry name" value="RNA_pol_sigma70_r4"/>
</dbReference>
<dbReference type="KEGG" id="syw:SYNW0102"/>
<evidence type="ECO:0000256" key="1">
    <source>
        <dbReference type="ARBA" id="ARBA00007788"/>
    </source>
</evidence>
<dbReference type="Gene3D" id="1.10.601.10">
    <property type="entry name" value="RNA Polymerase Primary Sigma Factor"/>
    <property type="match status" value="2"/>
</dbReference>
<gene>
    <name evidence="7" type="ordered locus">SYNW0102</name>
</gene>
<accession>Q7UA00</accession>
<dbReference type="PROSITE" id="PS00715">
    <property type="entry name" value="SIGMA70_1"/>
    <property type="match status" value="1"/>
</dbReference>
<dbReference type="Gene3D" id="1.10.10.10">
    <property type="entry name" value="Winged helix-like DNA-binding domain superfamily/Winged helix DNA-binding domain"/>
    <property type="match status" value="2"/>
</dbReference>
<dbReference type="Pfam" id="PF00140">
    <property type="entry name" value="Sigma70_r1_2"/>
    <property type="match status" value="1"/>
</dbReference>
<sequence>MAPAAATASKPATSARSVSVDVDLVRSYLRDIGRVPLLTHEQEITLGRQVQDLMDIEAMQTELESRDGDKPSRDKLAKASGLTPLQLKRKLQHGRRAKERMVAANLRLVVSVAKKYTKRNMELLDLIQEGTIGLVRGVEKFDPTRGYKFSTYAYWWIRQGITRAIAEKSRTIRLPIHITEMLNKLKKGQRELSQELGRTPTITELAQYVELPEDDVKDLMCRARQPVSLEMKVGDGDDTELLELLAGDADLPSDQVEEDCMKGDLRSLLGQLPHLQEQVLRMRYGMDGEDPMSLTGIGRILGMSRDRVRNLERDGLAGLRRISDQVEAYVAS</sequence>
<protein>
    <submittedName>
        <fullName evidence="7">Type II alternative RNA polymerase sigma factor, sigma-70 family</fullName>
    </submittedName>
</protein>
<dbReference type="InterPro" id="IPR013325">
    <property type="entry name" value="RNA_pol_sigma_r2"/>
</dbReference>
<keyword evidence="3" id="KW-0731">Sigma factor</keyword>
<dbReference type="SUPFAM" id="SSF88946">
    <property type="entry name" value="Sigma2 domain of RNA polymerase sigma factors"/>
    <property type="match status" value="1"/>
</dbReference>
<dbReference type="Pfam" id="PF04545">
    <property type="entry name" value="Sigma70_r4"/>
    <property type="match status" value="1"/>
</dbReference>
<dbReference type="InterPro" id="IPR050239">
    <property type="entry name" value="Sigma-70_RNA_pol_init_factors"/>
</dbReference>
<keyword evidence="4" id="KW-0238">DNA-binding</keyword>
<dbReference type="FunFam" id="1.10.601.10:FF:000001">
    <property type="entry name" value="RNA polymerase sigma factor SigA"/>
    <property type="match status" value="1"/>
</dbReference>
<comment type="similarity">
    <text evidence="1">Belongs to the sigma-70 factor family.</text>
</comment>
<evidence type="ECO:0000259" key="6">
    <source>
        <dbReference type="PROSITE" id="PS00715"/>
    </source>
</evidence>
<keyword evidence="2" id="KW-0805">Transcription regulation</keyword>
<dbReference type="eggNOG" id="COG0568">
    <property type="taxonomic scope" value="Bacteria"/>
</dbReference>
<dbReference type="GO" id="GO:0016987">
    <property type="term" value="F:sigma factor activity"/>
    <property type="evidence" value="ECO:0007669"/>
    <property type="project" value="UniProtKB-KW"/>
</dbReference>
<reference evidence="7 8" key="1">
    <citation type="journal article" date="2003" name="Nature">
        <title>The genome of a motile marine Synechococcus.</title>
        <authorList>
            <person name="Palenik B."/>
            <person name="Brahamsha B."/>
            <person name="Larimer F."/>
            <person name="Land M."/>
            <person name="Hauser L."/>
            <person name="Chain P."/>
            <person name="Lamerdin J."/>
            <person name="Regala W."/>
            <person name="Allen E.A."/>
            <person name="McCarren J."/>
            <person name="Paulsen I."/>
            <person name="Dufresne A."/>
            <person name="Partensky F."/>
            <person name="Webb E."/>
            <person name="Waterbury J."/>
        </authorList>
    </citation>
    <scope>NUCLEOTIDE SEQUENCE [LARGE SCALE GENOMIC DNA]</scope>
    <source>
        <strain evidence="7 8">WH8102</strain>
    </source>
</reference>
<proteinExistence type="inferred from homology"/>
<dbReference type="EMBL" id="BX569689">
    <property type="protein sequence ID" value="CAE06617.1"/>
    <property type="molecule type" value="Genomic_DNA"/>
</dbReference>
<keyword evidence="8" id="KW-1185">Reference proteome</keyword>
<dbReference type="Proteomes" id="UP000001422">
    <property type="component" value="Chromosome"/>
</dbReference>
<dbReference type="SUPFAM" id="SSF88659">
    <property type="entry name" value="Sigma3 and sigma4 domains of RNA polymerase sigma factors"/>
    <property type="match status" value="2"/>
</dbReference>
<dbReference type="InterPro" id="IPR007627">
    <property type="entry name" value="RNA_pol_sigma70_r2"/>
</dbReference>
<organism evidence="7 8">
    <name type="scientific">Parasynechococcus marenigrum (strain WH8102)</name>
    <dbReference type="NCBI Taxonomy" id="84588"/>
    <lineage>
        <taxon>Bacteria</taxon>
        <taxon>Bacillati</taxon>
        <taxon>Cyanobacteriota</taxon>
        <taxon>Cyanophyceae</taxon>
        <taxon>Synechococcales</taxon>
        <taxon>Prochlorococcaceae</taxon>
        <taxon>Parasynechococcus</taxon>
        <taxon>Parasynechococcus marenigrum</taxon>
    </lineage>
</organism>
<dbReference type="NCBIfam" id="TIGR02997">
    <property type="entry name" value="Sig70-cyanoRpoD"/>
    <property type="match status" value="1"/>
</dbReference>
<feature type="domain" description="RNA polymerase sigma-70" evidence="6">
    <location>
        <begin position="125"/>
        <end position="138"/>
    </location>
</feature>
<evidence type="ECO:0000256" key="5">
    <source>
        <dbReference type="ARBA" id="ARBA00023163"/>
    </source>
</evidence>
<dbReference type="InterPro" id="IPR009042">
    <property type="entry name" value="RNA_pol_sigma70_r1_2"/>
</dbReference>
<evidence type="ECO:0000256" key="4">
    <source>
        <dbReference type="ARBA" id="ARBA00023125"/>
    </source>
</evidence>
<evidence type="ECO:0000256" key="2">
    <source>
        <dbReference type="ARBA" id="ARBA00023015"/>
    </source>
</evidence>
<dbReference type="InterPro" id="IPR036388">
    <property type="entry name" value="WH-like_DNA-bd_sf"/>
</dbReference>
<dbReference type="InterPro" id="IPR017848">
    <property type="entry name" value="RNA_pol_sigma_RpoD/SigA_cyanob"/>
</dbReference>
<dbReference type="PRINTS" id="PR00046">
    <property type="entry name" value="SIGMA70FCT"/>
</dbReference>
<dbReference type="Pfam" id="PF04542">
    <property type="entry name" value="Sigma70_r2"/>
    <property type="match status" value="1"/>
</dbReference>
<evidence type="ECO:0000256" key="3">
    <source>
        <dbReference type="ARBA" id="ARBA00023082"/>
    </source>
</evidence>
<keyword evidence="5" id="KW-0804">Transcription</keyword>
<name>Q7UA00_PARMW</name>
<dbReference type="InterPro" id="IPR014284">
    <property type="entry name" value="RNA_pol_sigma-70_dom"/>
</dbReference>
<dbReference type="PANTHER" id="PTHR30603:SF60">
    <property type="entry name" value="RNA POLYMERASE SIGMA FACTOR RPOD"/>
    <property type="match status" value="1"/>
</dbReference>
<dbReference type="Pfam" id="PF04539">
    <property type="entry name" value="Sigma70_r3"/>
    <property type="match status" value="1"/>
</dbReference>